<dbReference type="InterPro" id="IPR006680">
    <property type="entry name" value="Amidohydro-rel"/>
</dbReference>
<keyword evidence="1 3" id="KW-0210">Decarboxylase</keyword>
<evidence type="ECO:0000313" key="6">
    <source>
        <dbReference type="Proteomes" id="UP000078343"/>
    </source>
</evidence>
<dbReference type="PANTHER" id="PTHR21240">
    <property type="entry name" value="2-AMINO-3-CARBOXYLMUCONATE-6-SEMIALDEHYDE DECARBOXYLASE"/>
    <property type="match status" value="1"/>
</dbReference>
<keyword evidence="6" id="KW-1185">Reference proteome</keyword>
<gene>
    <name evidence="5" type="ORF">AYL99_05201</name>
</gene>
<dbReference type="SUPFAM" id="SSF51556">
    <property type="entry name" value="Metallo-dependent hydrolases"/>
    <property type="match status" value="1"/>
</dbReference>
<keyword evidence="2 3" id="KW-0456">Lyase</keyword>
<dbReference type="PANTHER" id="PTHR21240:SF30">
    <property type="entry name" value="AMIDOHYDROLASE-RELATED DOMAIN-CONTAINING PROTEIN-RELATED"/>
    <property type="match status" value="1"/>
</dbReference>
<dbReference type="AlphaFoldDB" id="A0A178ZK74"/>
<comment type="caution">
    <text evidence="5">The sequence shown here is derived from an EMBL/GenBank/DDBJ whole genome shotgun (WGS) entry which is preliminary data.</text>
</comment>
<protein>
    <recommendedName>
        <fullName evidence="4">Amidohydrolase-related domain-containing protein</fullName>
    </recommendedName>
</protein>
<dbReference type="GO" id="GO:0019748">
    <property type="term" value="P:secondary metabolic process"/>
    <property type="evidence" value="ECO:0007669"/>
    <property type="project" value="TreeGrafter"/>
</dbReference>
<evidence type="ECO:0000256" key="2">
    <source>
        <dbReference type="ARBA" id="ARBA00023239"/>
    </source>
</evidence>
<evidence type="ECO:0000256" key="3">
    <source>
        <dbReference type="RuleBase" id="RU366045"/>
    </source>
</evidence>
<reference evidence="5 6" key="1">
    <citation type="submission" date="2016-04" db="EMBL/GenBank/DDBJ databases">
        <title>Draft genome of Fonsecaea erecta CBS 125763.</title>
        <authorList>
            <person name="Weiss V.A."/>
            <person name="Vicente V.A."/>
            <person name="Raittz R.T."/>
            <person name="Moreno L.F."/>
            <person name="De Souza E.M."/>
            <person name="Pedrosa F.O."/>
            <person name="Steffens M.B."/>
            <person name="Faoro H."/>
            <person name="Tadra-Sfeir M.Z."/>
            <person name="Najafzadeh M.J."/>
            <person name="Felipe M.S."/>
            <person name="Teixeira M."/>
            <person name="Sun J."/>
            <person name="Xi L."/>
            <person name="Gomes R."/>
            <person name="De Azevedo C.M."/>
            <person name="Salgado C.G."/>
            <person name="Da Silva M.B."/>
            <person name="Nascimento M.F."/>
            <person name="Queiroz-Telles F."/>
            <person name="Attili D.S."/>
            <person name="Gorbushina A."/>
        </authorList>
    </citation>
    <scope>NUCLEOTIDE SEQUENCE [LARGE SCALE GENOMIC DNA]</scope>
    <source>
        <strain evidence="5 6">CBS 125763</strain>
    </source>
</reference>
<dbReference type="InterPro" id="IPR032466">
    <property type="entry name" value="Metal_Hydrolase"/>
</dbReference>
<evidence type="ECO:0000313" key="5">
    <source>
        <dbReference type="EMBL" id="OAP60199.1"/>
    </source>
</evidence>
<dbReference type="EMBL" id="LVYI01000004">
    <property type="protein sequence ID" value="OAP60199.1"/>
    <property type="molecule type" value="Genomic_DNA"/>
</dbReference>
<dbReference type="GO" id="GO:0016787">
    <property type="term" value="F:hydrolase activity"/>
    <property type="evidence" value="ECO:0007669"/>
    <property type="project" value="InterPro"/>
</dbReference>
<dbReference type="Pfam" id="PF04909">
    <property type="entry name" value="Amidohydro_2"/>
    <property type="match status" value="1"/>
</dbReference>
<organism evidence="5 6">
    <name type="scientific">Fonsecaea erecta</name>
    <dbReference type="NCBI Taxonomy" id="1367422"/>
    <lineage>
        <taxon>Eukaryota</taxon>
        <taxon>Fungi</taxon>
        <taxon>Dikarya</taxon>
        <taxon>Ascomycota</taxon>
        <taxon>Pezizomycotina</taxon>
        <taxon>Eurotiomycetes</taxon>
        <taxon>Chaetothyriomycetidae</taxon>
        <taxon>Chaetothyriales</taxon>
        <taxon>Herpotrichiellaceae</taxon>
        <taxon>Fonsecaea</taxon>
    </lineage>
</organism>
<sequence>MAPTVLGLEEHFIGKAVVDSSPDAMFLDDVMENLADLGPRRLEAMDRGNMHIQIVSHIPDVQPPELCRAVNDQLFAATQQGHGRLRGFAFLPMATPDSVAAELERCVKTLGFLGALIPNHANGRYYDDAAYWPMFEKAQELDVPIYLHPTVADDLQRYAGNYDRTAQDLIAGPGLCWHTDVATHVLRLYASGVFDAYPRLKLVLGHNGESLPFMLERVDRMFSRRWGKEEKRKRGFMAVWNENIWITTSGMYHLGPLRCCLTMCKPERVLFSVDYPFEDPKDGLKFMEELQRSGLVTEEQLDMICQENAKALLRI</sequence>
<dbReference type="RefSeq" id="XP_018693566.1">
    <property type="nucleotide sequence ID" value="XM_018836713.1"/>
</dbReference>
<dbReference type="STRING" id="1367422.A0A178ZK74"/>
<dbReference type="OrthoDB" id="432010at2759"/>
<evidence type="ECO:0000256" key="1">
    <source>
        <dbReference type="ARBA" id="ARBA00022793"/>
    </source>
</evidence>
<dbReference type="GO" id="GO:0005829">
    <property type="term" value="C:cytosol"/>
    <property type="evidence" value="ECO:0007669"/>
    <property type="project" value="TreeGrafter"/>
</dbReference>
<accession>A0A178ZK74</accession>
<dbReference type="InterPro" id="IPR032465">
    <property type="entry name" value="ACMSD"/>
</dbReference>
<evidence type="ECO:0000259" key="4">
    <source>
        <dbReference type="Pfam" id="PF04909"/>
    </source>
</evidence>
<dbReference type="Proteomes" id="UP000078343">
    <property type="component" value="Unassembled WGS sequence"/>
</dbReference>
<dbReference type="GeneID" id="30009369"/>
<dbReference type="GO" id="GO:0016831">
    <property type="term" value="F:carboxy-lyase activity"/>
    <property type="evidence" value="ECO:0007669"/>
    <property type="project" value="UniProtKB-KW"/>
</dbReference>
<dbReference type="Gene3D" id="3.20.20.140">
    <property type="entry name" value="Metal-dependent hydrolases"/>
    <property type="match status" value="1"/>
</dbReference>
<feature type="domain" description="Amidohydrolase-related" evidence="4">
    <location>
        <begin position="50"/>
        <end position="315"/>
    </location>
</feature>
<proteinExistence type="inferred from homology"/>
<name>A0A178ZK74_9EURO</name>
<comment type="similarity">
    <text evidence="3">Belongs to the metallo-dependent hydrolases superfamily.</text>
</comment>